<evidence type="ECO:0000313" key="1">
    <source>
        <dbReference type="EMBL" id="GAI98681.1"/>
    </source>
</evidence>
<comment type="caution">
    <text evidence="1">The sequence shown here is derived from an EMBL/GenBank/DDBJ whole genome shotgun (WGS) entry which is preliminary data.</text>
</comment>
<gene>
    <name evidence="1" type="ORF">S12H4_29597</name>
</gene>
<organism evidence="1">
    <name type="scientific">marine sediment metagenome</name>
    <dbReference type="NCBI Taxonomy" id="412755"/>
    <lineage>
        <taxon>unclassified sequences</taxon>
        <taxon>metagenomes</taxon>
        <taxon>ecological metagenomes</taxon>
    </lineage>
</organism>
<dbReference type="AlphaFoldDB" id="X1U4X3"/>
<protein>
    <submittedName>
        <fullName evidence="1">Uncharacterized protein</fullName>
    </submittedName>
</protein>
<proteinExistence type="predicted"/>
<accession>X1U4X3</accession>
<reference evidence="1" key="1">
    <citation type="journal article" date="2014" name="Front. Microbiol.">
        <title>High frequency of phylogenetically diverse reductive dehalogenase-homologous genes in deep subseafloor sedimentary metagenomes.</title>
        <authorList>
            <person name="Kawai M."/>
            <person name="Futagami T."/>
            <person name="Toyoda A."/>
            <person name="Takaki Y."/>
            <person name="Nishi S."/>
            <person name="Hori S."/>
            <person name="Arai W."/>
            <person name="Tsubouchi T."/>
            <person name="Morono Y."/>
            <person name="Uchiyama I."/>
            <person name="Ito T."/>
            <person name="Fujiyama A."/>
            <person name="Inagaki F."/>
            <person name="Takami H."/>
        </authorList>
    </citation>
    <scope>NUCLEOTIDE SEQUENCE</scope>
    <source>
        <strain evidence="1">Expedition CK06-06</strain>
    </source>
</reference>
<dbReference type="EMBL" id="BARW01017087">
    <property type="protein sequence ID" value="GAI98681.1"/>
    <property type="molecule type" value="Genomic_DNA"/>
</dbReference>
<sequence>MTKKTEKPLPFYTLGHQGLVSWAICTILPLDEAIAHANRMGPTGISSRWALSEDKFPDRKDNPHDCPDIPGHKHYLLEC</sequence>
<name>X1U4X3_9ZZZZ</name>